<feature type="binding site" evidence="5">
    <location>
        <position position="78"/>
    </location>
    <ligand>
        <name>isopentenyl diphosphate</name>
        <dbReference type="ChEBI" id="CHEBI:128769"/>
    </ligand>
</feature>
<comment type="catalytic activity">
    <reaction evidence="5">
        <text>isopentenyl diphosphate + 2 oxidized [2Fe-2S]-[ferredoxin] + H2O = (2E)-4-hydroxy-3-methylbut-2-enyl diphosphate + 2 reduced [2Fe-2S]-[ferredoxin] + 2 H(+)</text>
        <dbReference type="Rhea" id="RHEA:24488"/>
        <dbReference type="Rhea" id="RHEA-COMP:10000"/>
        <dbReference type="Rhea" id="RHEA-COMP:10001"/>
        <dbReference type="ChEBI" id="CHEBI:15377"/>
        <dbReference type="ChEBI" id="CHEBI:15378"/>
        <dbReference type="ChEBI" id="CHEBI:33737"/>
        <dbReference type="ChEBI" id="CHEBI:33738"/>
        <dbReference type="ChEBI" id="CHEBI:128753"/>
        <dbReference type="ChEBI" id="CHEBI:128769"/>
        <dbReference type="EC" id="1.17.7.4"/>
    </reaction>
</comment>
<name>A0A5M6IF90_9PROT</name>
<comment type="pathway">
    <text evidence="5">Isoprenoid biosynthesis; dimethylallyl diphosphate biosynthesis; dimethylallyl diphosphate from (2E)-4-hydroxy-3-methylbutenyl diphosphate: step 1/1.</text>
</comment>
<evidence type="ECO:0000313" key="7">
    <source>
        <dbReference type="Proteomes" id="UP000324065"/>
    </source>
</evidence>
<comment type="pathway">
    <text evidence="5">Isoprenoid biosynthesis; isopentenyl diphosphate biosynthesis via DXP pathway; isopentenyl diphosphate from 1-deoxy-D-xylulose 5-phosphate: step 6/6.</text>
</comment>
<keyword evidence="7" id="KW-1185">Reference proteome</keyword>
<keyword evidence="2 5" id="KW-0479">Metal-binding</keyword>
<gene>
    <name evidence="5 6" type="primary">ispH</name>
    <name evidence="6" type="synonym">lytB</name>
    <name evidence="6" type="ORF">F1188_04750</name>
</gene>
<feature type="binding site" evidence="5">
    <location>
        <position position="226"/>
    </location>
    <ligand>
        <name>isopentenyl diphosphate</name>
        <dbReference type="ChEBI" id="CHEBI:128769"/>
    </ligand>
</feature>
<evidence type="ECO:0000313" key="6">
    <source>
        <dbReference type="EMBL" id="KAA5606802.1"/>
    </source>
</evidence>
<feature type="binding site" evidence="5">
    <location>
        <position position="128"/>
    </location>
    <ligand>
        <name>isopentenyl diphosphate</name>
        <dbReference type="ChEBI" id="CHEBI:128769"/>
    </ligand>
</feature>
<feature type="binding site" evidence="5">
    <location>
        <position position="16"/>
    </location>
    <ligand>
        <name>[4Fe-4S] cluster</name>
        <dbReference type="ChEBI" id="CHEBI:49883"/>
    </ligand>
</feature>
<proteinExistence type="inferred from homology"/>
<evidence type="ECO:0000256" key="2">
    <source>
        <dbReference type="ARBA" id="ARBA00022723"/>
    </source>
</evidence>
<feature type="binding site" evidence="5">
    <location>
        <position position="128"/>
    </location>
    <ligand>
        <name>dimethylallyl diphosphate</name>
        <dbReference type="ChEBI" id="CHEBI:57623"/>
    </ligand>
</feature>
<dbReference type="PANTHER" id="PTHR30426">
    <property type="entry name" value="4-HYDROXY-3-METHYLBUT-2-ENYL DIPHOSPHATE REDUCTASE"/>
    <property type="match status" value="1"/>
</dbReference>
<feature type="binding site" evidence="5">
    <location>
        <position position="226"/>
    </location>
    <ligand>
        <name>dimethylallyl diphosphate</name>
        <dbReference type="ChEBI" id="CHEBI:57623"/>
    </ligand>
</feature>
<feature type="active site" description="Proton donor" evidence="5">
    <location>
        <position position="130"/>
    </location>
</feature>
<evidence type="ECO:0000256" key="1">
    <source>
        <dbReference type="ARBA" id="ARBA00022485"/>
    </source>
</evidence>
<dbReference type="NCBIfam" id="NF002190">
    <property type="entry name" value="PRK01045.1-4"/>
    <property type="match status" value="1"/>
</dbReference>
<feature type="binding site" evidence="5">
    <location>
        <position position="270"/>
    </location>
    <ligand>
        <name>(2E)-4-hydroxy-3-methylbut-2-enyl diphosphate</name>
        <dbReference type="ChEBI" id="CHEBI:128753"/>
    </ligand>
</feature>
<feature type="binding site" evidence="5">
    <location>
        <position position="227"/>
    </location>
    <ligand>
        <name>(2E)-4-hydroxy-3-methylbut-2-enyl diphosphate</name>
        <dbReference type="ChEBI" id="CHEBI:128753"/>
    </ligand>
</feature>
<dbReference type="EMBL" id="VWPJ01000003">
    <property type="protein sequence ID" value="KAA5606802.1"/>
    <property type="molecule type" value="Genomic_DNA"/>
</dbReference>
<keyword evidence="3 5" id="KW-0408">Iron</keyword>
<keyword evidence="5" id="KW-0414">Isoprene biosynthesis</keyword>
<feature type="binding site" evidence="5">
    <location>
        <position position="198"/>
    </location>
    <ligand>
        <name>[4Fe-4S] cluster</name>
        <dbReference type="ChEBI" id="CHEBI:49883"/>
    </ligand>
</feature>
<dbReference type="Gene3D" id="3.40.50.11270">
    <property type="match status" value="1"/>
</dbReference>
<feature type="binding site" evidence="5">
    <location>
        <position position="227"/>
    </location>
    <ligand>
        <name>dimethylallyl diphosphate</name>
        <dbReference type="ChEBI" id="CHEBI:57623"/>
    </ligand>
</feature>
<feature type="binding site" evidence="5">
    <location>
        <position position="128"/>
    </location>
    <ligand>
        <name>(2E)-4-hydroxy-3-methylbut-2-enyl diphosphate</name>
        <dbReference type="ChEBI" id="CHEBI:128753"/>
    </ligand>
</feature>
<feature type="binding site" evidence="5">
    <location>
        <position position="78"/>
    </location>
    <ligand>
        <name>dimethylallyl diphosphate</name>
        <dbReference type="ChEBI" id="CHEBI:57623"/>
    </ligand>
</feature>
<keyword evidence="5 6" id="KW-0560">Oxidoreductase</keyword>
<feature type="binding site" evidence="5">
    <location>
        <position position="226"/>
    </location>
    <ligand>
        <name>(2E)-4-hydroxy-3-methylbut-2-enyl diphosphate</name>
        <dbReference type="ChEBI" id="CHEBI:128753"/>
    </ligand>
</feature>
<dbReference type="UniPathway" id="UPA00059">
    <property type="reaction ID" value="UER00105"/>
</dbReference>
<accession>A0A5M6IF90</accession>
<dbReference type="OrthoDB" id="9804068at2"/>
<dbReference type="NCBIfam" id="TIGR00216">
    <property type="entry name" value="ispH_lytB"/>
    <property type="match status" value="1"/>
</dbReference>
<feature type="binding site" evidence="5">
    <location>
        <position position="45"/>
    </location>
    <ligand>
        <name>(2E)-4-hydroxy-3-methylbut-2-enyl diphosphate</name>
        <dbReference type="ChEBI" id="CHEBI:128753"/>
    </ligand>
</feature>
<dbReference type="PANTHER" id="PTHR30426:SF0">
    <property type="entry name" value="4-HYDROXY-3-METHYLBUT-2-ENYL DIPHOSPHATE REDUCTASE"/>
    <property type="match status" value="1"/>
</dbReference>
<feature type="binding site" evidence="5">
    <location>
        <position position="228"/>
    </location>
    <ligand>
        <name>isopentenyl diphosphate</name>
        <dbReference type="ChEBI" id="CHEBI:128769"/>
    </ligand>
</feature>
<evidence type="ECO:0000256" key="5">
    <source>
        <dbReference type="HAMAP-Rule" id="MF_00191"/>
    </source>
</evidence>
<dbReference type="Proteomes" id="UP000324065">
    <property type="component" value="Unassembled WGS sequence"/>
</dbReference>
<comment type="similarity">
    <text evidence="5">Belongs to the IspH family.</text>
</comment>
<dbReference type="CDD" id="cd13944">
    <property type="entry name" value="lytB_ispH"/>
    <property type="match status" value="1"/>
</dbReference>
<feature type="binding site" evidence="5">
    <location>
        <position position="270"/>
    </location>
    <ligand>
        <name>isopentenyl diphosphate</name>
        <dbReference type="ChEBI" id="CHEBI:128769"/>
    </ligand>
</feature>
<feature type="binding site" evidence="5">
    <location>
        <position position="78"/>
    </location>
    <ligand>
        <name>(2E)-4-hydroxy-3-methylbut-2-enyl diphosphate</name>
        <dbReference type="ChEBI" id="CHEBI:128753"/>
    </ligand>
</feature>
<protein>
    <recommendedName>
        <fullName evidence="5">4-hydroxy-3-methylbut-2-enyl diphosphate reductase</fullName>
        <shortName evidence="5">HMBPP reductase</shortName>
        <ecNumber evidence="5">1.17.7.4</ecNumber>
    </recommendedName>
</protein>
<dbReference type="GO" id="GO:0051745">
    <property type="term" value="F:4-hydroxy-3-methylbut-2-enyl diphosphate reductase activity"/>
    <property type="evidence" value="ECO:0007669"/>
    <property type="project" value="UniProtKB-UniRule"/>
</dbReference>
<comment type="cofactor">
    <cofactor evidence="5">
        <name>[4Fe-4S] cluster</name>
        <dbReference type="ChEBI" id="CHEBI:49883"/>
    </cofactor>
    <text evidence="5">Binds 1 [4Fe-4S] cluster per subunit.</text>
</comment>
<feature type="binding site" evidence="5">
    <location>
        <position position="270"/>
    </location>
    <ligand>
        <name>dimethylallyl diphosphate</name>
        <dbReference type="ChEBI" id="CHEBI:57623"/>
    </ligand>
</feature>
<feature type="binding site" evidence="5">
    <location>
        <position position="227"/>
    </location>
    <ligand>
        <name>isopentenyl diphosphate</name>
        <dbReference type="ChEBI" id="CHEBI:128769"/>
    </ligand>
</feature>
<dbReference type="GO" id="GO:0051539">
    <property type="term" value="F:4 iron, 4 sulfur cluster binding"/>
    <property type="evidence" value="ECO:0007669"/>
    <property type="project" value="UniProtKB-UniRule"/>
</dbReference>
<dbReference type="AlphaFoldDB" id="A0A5M6IF90"/>
<comment type="catalytic activity">
    <reaction evidence="5">
        <text>dimethylallyl diphosphate + 2 oxidized [2Fe-2S]-[ferredoxin] + H2O = (2E)-4-hydroxy-3-methylbut-2-enyl diphosphate + 2 reduced [2Fe-2S]-[ferredoxin] + 2 H(+)</text>
        <dbReference type="Rhea" id="RHEA:24825"/>
        <dbReference type="Rhea" id="RHEA-COMP:10000"/>
        <dbReference type="Rhea" id="RHEA-COMP:10001"/>
        <dbReference type="ChEBI" id="CHEBI:15377"/>
        <dbReference type="ChEBI" id="CHEBI:15378"/>
        <dbReference type="ChEBI" id="CHEBI:33737"/>
        <dbReference type="ChEBI" id="CHEBI:33738"/>
        <dbReference type="ChEBI" id="CHEBI:57623"/>
        <dbReference type="ChEBI" id="CHEBI:128753"/>
        <dbReference type="EC" id="1.17.7.4"/>
    </reaction>
</comment>
<dbReference type="NCBIfam" id="NF002188">
    <property type="entry name" value="PRK01045.1-2"/>
    <property type="match status" value="1"/>
</dbReference>
<comment type="caution">
    <text evidence="6">The sequence shown here is derived from an EMBL/GenBank/DDBJ whole genome shotgun (WGS) entry which is preliminary data.</text>
</comment>
<feature type="binding site" evidence="5">
    <location>
        <position position="45"/>
    </location>
    <ligand>
        <name>dimethylallyl diphosphate</name>
        <dbReference type="ChEBI" id="CHEBI:57623"/>
    </ligand>
</feature>
<keyword evidence="1 5" id="KW-0004">4Fe-4S</keyword>
<evidence type="ECO:0000256" key="4">
    <source>
        <dbReference type="ARBA" id="ARBA00023014"/>
    </source>
</evidence>
<sequence length="332" mass="36297">MPQALRVILASPRGFCAGVERAIEIVERALEIYGPPVYVRHEIVHNKHVVETLRNKGAVFVEELTEIPEGAMTVFSAHGVPQAVVKEAGRRALPVIDATCPLVSKVHREGQNLVGKGREVIMIGHEGHPEVEGTRGQIPGGVHLVSRVEDVERLDVRDPTLVGYVTQTTLSVDDTRDVIEALKKRFPGIKGPGAKDICYATQNRQMAVRRLAEQVDLLLVVGARNSSNSNRLAEIGTTMGVPSFLIDDASMVQDDWFRGVSVVGVTAGASAPERLVRDLVARIGHVAPAQTEELGGIEEHMQFKLPRVLTDAMRERGIEPDDSRDRHDLHVA</sequence>
<dbReference type="HAMAP" id="MF_00191">
    <property type="entry name" value="IspH"/>
    <property type="match status" value="1"/>
</dbReference>
<feature type="binding site" evidence="5">
    <location>
        <position position="100"/>
    </location>
    <ligand>
        <name>[4Fe-4S] cluster</name>
        <dbReference type="ChEBI" id="CHEBI:49883"/>
    </ligand>
</feature>
<dbReference type="EC" id="1.17.7.4" evidence="5"/>
<keyword evidence="4 5" id="KW-0411">Iron-sulfur</keyword>
<dbReference type="GO" id="GO:0046872">
    <property type="term" value="F:metal ion binding"/>
    <property type="evidence" value="ECO:0007669"/>
    <property type="project" value="UniProtKB-KW"/>
</dbReference>
<dbReference type="UniPathway" id="UPA00056">
    <property type="reaction ID" value="UER00097"/>
</dbReference>
<feature type="binding site" evidence="5">
    <location>
        <position position="45"/>
    </location>
    <ligand>
        <name>isopentenyl diphosphate</name>
        <dbReference type="ChEBI" id="CHEBI:128769"/>
    </ligand>
</feature>
<feature type="binding site" evidence="5">
    <location>
        <position position="168"/>
    </location>
    <ligand>
        <name>(2E)-4-hydroxy-3-methylbut-2-enyl diphosphate</name>
        <dbReference type="ChEBI" id="CHEBI:128753"/>
    </ligand>
</feature>
<reference evidence="6 7" key="1">
    <citation type="submission" date="2019-09" db="EMBL/GenBank/DDBJ databases">
        <title>Genome sequence of Roseospira marina, one of the more divergent members of the non-sulfur purple photosynthetic bacterial family, the Rhodospirillaceae.</title>
        <authorList>
            <person name="Meyer T."/>
            <person name="Kyndt J."/>
        </authorList>
    </citation>
    <scope>NUCLEOTIDE SEQUENCE [LARGE SCALE GENOMIC DNA]</scope>
    <source>
        <strain evidence="6 7">DSM 15113</strain>
    </source>
</reference>
<dbReference type="Gene3D" id="3.40.1010.20">
    <property type="entry name" value="4-hydroxy-3-methylbut-2-enyl diphosphate reductase, catalytic domain"/>
    <property type="match status" value="2"/>
</dbReference>
<dbReference type="GO" id="GO:0050992">
    <property type="term" value="P:dimethylallyl diphosphate biosynthetic process"/>
    <property type="evidence" value="ECO:0007669"/>
    <property type="project" value="UniProtKB-UniRule"/>
</dbReference>
<comment type="function">
    <text evidence="5">Catalyzes the conversion of 1-hydroxy-2-methyl-2-(E)-butenyl 4-diphosphate (HMBPP) into a mixture of isopentenyl diphosphate (IPP) and dimethylallyl diphosphate (DMAPP). Acts in the terminal step of the DOXP/MEP pathway for isoprenoid precursor biosynthesis.</text>
</comment>
<dbReference type="GO" id="GO:0016114">
    <property type="term" value="P:terpenoid biosynthetic process"/>
    <property type="evidence" value="ECO:0007669"/>
    <property type="project" value="UniProtKB-UniRule"/>
</dbReference>
<dbReference type="GO" id="GO:0019288">
    <property type="term" value="P:isopentenyl diphosphate biosynthetic process, methylerythritol 4-phosphate pathway"/>
    <property type="evidence" value="ECO:0007669"/>
    <property type="project" value="UniProtKB-UniRule"/>
</dbReference>
<dbReference type="RefSeq" id="WP_150061403.1">
    <property type="nucleotide sequence ID" value="NZ_JACHII010000005.1"/>
</dbReference>
<organism evidence="6 7">
    <name type="scientific">Roseospira marina</name>
    <dbReference type="NCBI Taxonomy" id="140057"/>
    <lineage>
        <taxon>Bacteria</taxon>
        <taxon>Pseudomonadati</taxon>
        <taxon>Pseudomonadota</taxon>
        <taxon>Alphaproteobacteria</taxon>
        <taxon>Rhodospirillales</taxon>
        <taxon>Rhodospirillaceae</taxon>
        <taxon>Roseospira</taxon>
    </lineage>
</organism>
<feature type="binding site" evidence="5">
    <location>
        <position position="228"/>
    </location>
    <ligand>
        <name>(2E)-4-hydroxy-3-methylbut-2-enyl diphosphate</name>
        <dbReference type="ChEBI" id="CHEBI:128753"/>
    </ligand>
</feature>
<dbReference type="InterPro" id="IPR003451">
    <property type="entry name" value="LytB/IspH"/>
</dbReference>
<dbReference type="Pfam" id="PF02401">
    <property type="entry name" value="LYTB"/>
    <property type="match status" value="1"/>
</dbReference>
<evidence type="ECO:0000256" key="3">
    <source>
        <dbReference type="ARBA" id="ARBA00023004"/>
    </source>
</evidence>
<feature type="binding site" evidence="5">
    <location>
        <position position="228"/>
    </location>
    <ligand>
        <name>dimethylallyl diphosphate</name>
        <dbReference type="ChEBI" id="CHEBI:57623"/>
    </ligand>
</feature>